<dbReference type="EMBL" id="LT629799">
    <property type="protein sequence ID" value="SDU82429.1"/>
    <property type="molecule type" value="Genomic_DNA"/>
</dbReference>
<name>A0A1H2LNC7_9ACTN</name>
<reference evidence="6" key="1">
    <citation type="submission" date="2016-10" db="EMBL/GenBank/DDBJ databases">
        <authorList>
            <person name="Varghese N."/>
            <person name="Submissions S."/>
        </authorList>
    </citation>
    <scope>NUCLEOTIDE SEQUENCE [LARGE SCALE GENOMIC DNA]</scope>
    <source>
        <strain evidence="6">DSM 21743</strain>
    </source>
</reference>
<keyword evidence="6" id="KW-1185">Reference proteome</keyword>
<sequence>MPATHEPDVDPDVVVVGGGHNALVAAAYLAQAGRRVTLLEARDELGGAVAGARLFPGVDARVSRYSYLVSLLPASVVAELGLDLELRSRRVASYTPTQRGDLLVERSEGAATRASFRALTGGDEAYEAWRTFYDRVAELAAVVVPTLTRPLPHAAELRTAVPDALWHDLVERPVGEVLTRTFADDAVRGVVLTDALIGTFARSDDASLVQNRCFLYHLIGNGTGEWRVPVGGMGRVADELVRVARAAGADLRTGAVVTGLTPLPGGGAEVALADGSRFAARHVLLGCAPAVANGLLGSPVEPRPAPEGSQLKVNLLLRRLPRLRSGVDPATAFAGTLHLGQSAVRLDEAYDTAASGVLPDPLPSEVYCHTLTDPSILGEELRASGHQTLTLFGVHAPARLFRDDPAGMRDRARDAALRSLQAVLAEPLEDCLATDGDGRPCIEVVTPVDLEHELRMPGGHIFHGDLAWPWLADGDLPRTPDEAWGVATAHPGVLLCGSGAVRGGAVSGLGGQNAAMAVLAEV</sequence>
<dbReference type="OrthoDB" id="9774675at2"/>
<protein>
    <recommendedName>
        <fullName evidence="3">Pyridine nucleotide-disulfide oxidoreductase domain-containing protein 2</fullName>
    </recommendedName>
</protein>
<dbReference type="Proteomes" id="UP000198825">
    <property type="component" value="Chromosome I"/>
</dbReference>
<evidence type="ECO:0000256" key="3">
    <source>
        <dbReference type="ARBA" id="ARBA00040298"/>
    </source>
</evidence>
<dbReference type="Pfam" id="PF01593">
    <property type="entry name" value="Amino_oxidase"/>
    <property type="match status" value="1"/>
</dbReference>
<dbReference type="InterPro" id="IPR036188">
    <property type="entry name" value="FAD/NAD-bd_sf"/>
</dbReference>
<dbReference type="InterPro" id="IPR002937">
    <property type="entry name" value="Amino_oxidase"/>
</dbReference>
<dbReference type="STRING" id="546874.SAMN04488544_0532"/>
<dbReference type="GO" id="GO:0005829">
    <property type="term" value="C:cytosol"/>
    <property type="evidence" value="ECO:0007669"/>
    <property type="project" value="TreeGrafter"/>
</dbReference>
<comment type="function">
    <text evidence="1">Probable oxidoreductase that may play a role as regulator of mitochondrial function.</text>
</comment>
<gene>
    <name evidence="5" type="ORF">SAMN04488544_0532</name>
</gene>
<dbReference type="Gene3D" id="3.50.50.60">
    <property type="entry name" value="FAD/NAD(P)-binding domain"/>
    <property type="match status" value="2"/>
</dbReference>
<accession>A0A1H2LNC7</accession>
<proteinExistence type="predicted"/>
<dbReference type="SUPFAM" id="SSF51905">
    <property type="entry name" value="FAD/NAD(P)-binding domain"/>
    <property type="match status" value="1"/>
</dbReference>
<dbReference type="PANTHER" id="PTHR10668">
    <property type="entry name" value="PHYTOENE DEHYDROGENASE"/>
    <property type="match status" value="1"/>
</dbReference>
<evidence type="ECO:0000313" key="6">
    <source>
        <dbReference type="Proteomes" id="UP000198825"/>
    </source>
</evidence>
<dbReference type="PANTHER" id="PTHR10668:SF103">
    <property type="entry name" value="PYRIDINE NUCLEOTIDE-DISULFIDE OXIDOREDUCTASE DOMAIN-CONTAINING PROTEIN 2"/>
    <property type="match status" value="1"/>
</dbReference>
<evidence type="ECO:0000256" key="2">
    <source>
        <dbReference type="ARBA" id="ARBA00038825"/>
    </source>
</evidence>
<evidence type="ECO:0000313" key="5">
    <source>
        <dbReference type="EMBL" id="SDU82429.1"/>
    </source>
</evidence>
<feature type="domain" description="Amine oxidase" evidence="4">
    <location>
        <begin position="23"/>
        <end position="304"/>
    </location>
</feature>
<dbReference type="AlphaFoldDB" id="A0A1H2LNC7"/>
<comment type="subunit">
    <text evidence="2">Interacts with COX5B; this interaction may contribute to localize PYROXD2 to the inner face of the inner mitochondrial membrane.</text>
</comment>
<organism evidence="5 6">
    <name type="scientific">Microlunatus sagamiharensis</name>
    <dbReference type="NCBI Taxonomy" id="546874"/>
    <lineage>
        <taxon>Bacteria</taxon>
        <taxon>Bacillati</taxon>
        <taxon>Actinomycetota</taxon>
        <taxon>Actinomycetes</taxon>
        <taxon>Propionibacteriales</taxon>
        <taxon>Propionibacteriaceae</taxon>
        <taxon>Microlunatus</taxon>
    </lineage>
</organism>
<dbReference type="GO" id="GO:0016491">
    <property type="term" value="F:oxidoreductase activity"/>
    <property type="evidence" value="ECO:0007669"/>
    <property type="project" value="InterPro"/>
</dbReference>
<evidence type="ECO:0000256" key="1">
    <source>
        <dbReference type="ARBA" id="ARBA00037217"/>
    </source>
</evidence>
<dbReference type="RefSeq" id="WP_091073137.1">
    <property type="nucleotide sequence ID" value="NZ_LT629799.1"/>
</dbReference>
<evidence type="ECO:0000259" key="4">
    <source>
        <dbReference type="Pfam" id="PF01593"/>
    </source>
</evidence>